<accession>A0A8I1DF86</accession>
<evidence type="ECO:0000313" key="2">
    <source>
        <dbReference type="Proteomes" id="UP000633619"/>
    </source>
</evidence>
<dbReference type="EMBL" id="JAECVW010000006">
    <property type="protein sequence ID" value="MBH8595722.1"/>
    <property type="molecule type" value="Genomic_DNA"/>
</dbReference>
<name>A0A8I1DF86_THEIN</name>
<evidence type="ECO:0000313" key="1">
    <source>
        <dbReference type="EMBL" id="MBH8595722.1"/>
    </source>
</evidence>
<organism evidence="1 2">
    <name type="scientific">Thermoactinomyces intermedius</name>
    <dbReference type="NCBI Taxonomy" id="2024"/>
    <lineage>
        <taxon>Bacteria</taxon>
        <taxon>Bacillati</taxon>
        <taxon>Bacillota</taxon>
        <taxon>Bacilli</taxon>
        <taxon>Bacillales</taxon>
        <taxon>Thermoactinomycetaceae</taxon>
        <taxon>Thermoactinomyces</taxon>
    </lineage>
</organism>
<dbReference type="AlphaFoldDB" id="A0A8I1DF86"/>
<protein>
    <submittedName>
        <fullName evidence="1">Uncharacterized protein</fullName>
    </submittedName>
</protein>
<comment type="caution">
    <text evidence="1">The sequence shown here is derived from an EMBL/GenBank/DDBJ whole genome shotgun (WGS) entry which is preliminary data.</text>
</comment>
<dbReference type="RefSeq" id="WP_138615159.1">
    <property type="nucleotide sequence ID" value="NZ_JACEIR010000006.1"/>
</dbReference>
<keyword evidence="2" id="KW-1185">Reference proteome</keyword>
<proteinExistence type="predicted"/>
<gene>
    <name evidence="1" type="ORF">I8U20_10310</name>
</gene>
<sequence length="193" mass="22074">MALSLLFVGNAFAWDKIYSDQWSGRTSPTYGPWKGSVFSYHDLGSTDIVKVQVENVSYNSSNIESIRGNYYSHNYRHGLDITDVGTGGKNGAPPMSYNGFWYTNYPEPYFDVDNDDGVYGNEETEVVCQKVLDIKTGVAYDFYVEFYNSINPTNVAGYFEINSHESEYWPIVGEYQTRHYSKPPLQDAYYNTH</sequence>
<reference evidence="1 2" key="1">
    <citation type="submission" date="2020-12" db="EMBL/GenBank/DDBJ databases">
        <title>WGS of Thermoactinomyces spp.</title>
        <authorList>
            <person name="Cheng K."/>
        </authorList>
    </citation>
    <scope>NUCLEOTIDE SEQUENCE [LARGE SCALE GENOMIC DNA]</scope>
    <source>
        <strain evidence="2">CICC 10671\DSM 43846</strain>
    </source>
</reference>
<dbReference type="Proteomes" id="UP000633619">
    <property type="component" value="Unassembled WGS sequence"/>
</dbReference>